<comment type="caution">
    <text evidence="3">The sequence shown here is derived from an EMBL/GenBank/DDBJ whole genome shotgun (WGS) entry which is preliminary data.</text>
</comment>
<dbReference type="HOGENOM" id="CLU_1739441_0_0_7"/>
<name>W4LKZ5_ENTF1</name>
<feature type="transmembrane region" description="Helical" evidence="2">
    <location>
        <begin position="95"/>
        <end position="117"/>
    </location>
</feature>
<dbReference type="Proteomes" id="UP000019141">
    <property type="component" value="Unassembled WGS sequence"/>
</dbReference>
<evidence type="ECO:0000256" key="1">
    <source>
        <dbReference type="SAM" id="MobiDB-lite"/>
    </source>
</evidence>
<evidence type="ECO:0000256" key="2">
    <source>
        <dbReference type="SAM" id="Phobius"/>
    </source>
</evidence>
<protein>
    <submittedName>
        <fullName evidence="3">Uncharacterized protein</fullName>
    </submittedName>
</protein>
<keyword evidence="2" id="KW-0472">Membrane</keyword>
<feature type="transmembrane region" description="Helical" evidence="2">
    <location>
        <begin position="150"/>
        <end position="167"/>
    </location>
</feature>
<dbReference type="EMBL" id="AZHW01000562">
    <property type="protein sequence ID" value="ETW98365.1"/>
    <property type="molecule type" value="Genomic_DNA"/>
</dbReference>
<sequence>MGETREPAERAGQDRGQHADASQPSNADPVINFKLERYKFILQQIHTLNENTHKHLTLFQTLATALIAGGVGIFLSSKSDKVTAEIARTGIEGLLSLLTILALFVCALIIVGIFSWVDYRKEEVDFLRDEVGLGFREYPNLKNFWRWYETYYVAFILIFIIAAHAIMRTEILPMIK</sequence>
<keyword evidence="2" id="KW-0812">Transmembrane</keyword>
<keyword evidence="4" id="KW-1185">Reference proteome</keyword>
<feature type="transmembrane region" description="Helical" evidence="2">
    <location>
        <begin position="56"/>
        <end position="75"/>
    </location>
</feature>
<evidence type="ECO:0000313" key="3">
    <source>
        <dbReference type="EMBL" id="ETW98365.1"/>
    </source>
</evidence>
<evidence type="ECO:0000313" key="4">
    <source>
        <dbReference type="Proteomes" id="UP000019141"/>
    </source>
</evidence>
<organism evidence="3 4">
    <name type="scientific">Entotheonella factor</name>
    <dbReference type="NCBI Taxonomy" id="1429438"/>
    <lineage>
        <taxon>Bacteria</taxon>
        <taxon>Pseudomonadati</taxon>
        <taxon>Nitrospinota/Tectimicrobiota group</taxon>
        <taxon>Candidatus Tectimicrobiota</taxon>
        <taxon>Candidatus Entotheonellia</taxon>
        <taxon>Candidatus Entotheonellales</taxon>
        <taxon>Candidatus Entotheonellaceae</taxon>
        <taxon>Candidatus Entotheonella</taxon>
    </lineage>
</organism>
<feature type="compositionally biased region" description="Basic and acidic residues" evidence="1">
    <location>
        <begin position="1"/>
        <end position="18"/>
    </location>
</feature>
<dbReference type="AlphaFoldDB" id="W4LKZ5"/>
<feature type="region of interest" description="Disordered" evidence="1">
    <location>
        <begin position="1"/>
        <end position="27"/>
    </location>
</feature>
<keyword evidence="2" id="KW-1133">Transmembrane helix</keyword>
<proteinExistence type="predicted"/>
<accession>W4LKZ5</accession>
<reference evidence="3 4" key="1">
    <citation type="journal article" date="2014" name="Nature">
        <title>An environmental bacterial taxon with a large and distinct metabolic repertoire.</title>
        <authorList>
            <person name="Wilson M.C."/>
            <person name="Mori T."/>
            <person name="Ruckert C."/>
            <person name="Uria A.R."/>
            <person name="Helf M.J."/>
            <person name="Takada K."/>
            <person name="Gernert C."/>
            <person name="Steffens U.A."/>
            <person name="Heycke N."/>
            <person name="Schmitt S."/>
            <person name="Rinke C."/>
            <person name="Helfrich E.J."/>
            <person name="Brachmann A.O."/>
            <person name="Gurgui C."/>
            <person name="Wakimoto T."/>
            <person name="Kracht M."/>
            <person name="Crusemann M."/>
            <person name="Hentschel U."/>
            <person name="Abe I."/>
            <person name="Matsunaga S."/>
            <person name="Kalinowski J."/>
            <person name="Takeyama H."/>
            <person name="Piel J."/>
        </authorList>
    </citation>
    <scope>NUCLEOTIDE SEQUENCE [LARGE SCALE GENOMIC DNA]</scope>
    <source>
        <strain evidence="4">TSY1</strain>
    </source>
</reference>
<gene>
    <name evidence="3" type="ORF">ETSY1_19050</name>
</gene>